<feature type="domain" description="Transposase IS701-like DDE" evidence="2">
    <location>
        <begin position="28"/>
        <end position="175"/>
    </location>
</feature>
<accession>A0A5M3WGE7</accession>
<feature type="region of interest" description="Disordered" evidence="1">
    <location>
        <begin position="234"/>
        <end position="260"/>
    </location>
</feature>
<dbReference type="InterPro" id="IPR038721">
    <property type="entry name" value="IS701-like_DDE_dom"/>
</dbReference>
<comment type="caution">
    <text evidence="3">The sequence shown here is derived from an EMBL/GenBank/DDBJ whole genome shotgun (WGS) entry which is preliminary data.</text>
</comment>
<sequence length="272" mass="30179">MTLTISYDLVVSWDAELAALTERIAGPLFTRPEPRATFADLVRGLMAEVPRKNSWQLADHVGYKNAYRFEWLLNGAKWDADALRAEVRDYVIEHLGSPDGVLVADDTQAIKKGGKSVGVAPQHCGANGQIENCQVLPMLTYASAKGHAFINRRLYLPACWTDDPGQDEDGRSARVRRLHHQTPPSDRDGDRGTRRRHPVSVFHRRFRLWPRSRPSRLLPPAWIAVCDGGAGRFAPERRARPGNPAGQGVQGVGGGLPGTPFVRRRRQGQTLV</sequence>
<dbReference type="AlphaFoldDB" id="A0A5M3WGE7"/>
<dbReference type="OrthoDB" id="4954307at2"/>
<dbReference type="Proteomes" id="UP000334990">
    <property type="component" value="Unassembled WGS sequence"/>
</dbReference>
<evidence type="ECO:0000313" key="4">
    <source>
        <dbReference type="Proteomes" id="UP000334990"/>
    </source>
</evidence>
<evidence type="ECO:0000259" key="2">
    <source>
        <dbReference type="Pfam" id="PF13546"/>
    </source>
</evidence>
<dbReference type="SUPFAM" id="SSF53098">
    <property type="entry name" value="Ribonuclease H-like"/>
    <property type="match status" value="1"/>
</dbReference>
<dbReference type="PANTHER" id="PTHR33627:SF1">
    <property type="entry name" value="TRANSPOSASE"/>
    <property type="match status" value="1"/>
</dbReference>
<protein>
    <recommendedName>
        <fullName evidence="2">Transposase IS701-like DDE domain-containing protein</fullName>
    </recommendedName>
</protein>
<organism evidence="3 4">
    <name type="scientific">Acrocarpospora corrugata</name>
    <dbReference type="NCBI Taxonomy" id="35763"/>
    <lineage>
        <taxon>Bacteria</taxon>
        <taxon>Bacillati</taxon>
        <taxon>Actinomycetota</taxon>
        <taxon>Actinomycetes</taxon>
        <taxon>Streptosporangiales</taxon>
        <taxon>Streptosporangiaceae</taxon>
        <taxon>Acrocarpospora</taxon>
    </lineage>
</organism>
<proteinExistence type="predicted"/>
<dbReference type="InterPro" id="IPR012337">
    <property type="entry name" value="RNaseH-like_sf"/>
</dbReference>
<dbReference type="PANTHER" id="PTHR33627">
    <property type="entry name" value="TRANSPOSASE"/>
    <property type="match status" value="1"/>
</dbReference>
<dbReference type="EMBL" id="BLAD01000101">
    <property type="protein sequence ID" value="GES05468.1"/>
    <property type="molecule type" value="Genomic_DNA"/>
</dbReference>
<keyword evidence="4" id="KW-1185">Reference proteome</keyword>
<dbReference type="InterPro" id="IPR039365">
    <property type="entry name" value="IS701-like"/>
</dbReference>
<name>A0A5M3WGE7_9ACTN</name>
<gene>
    <name evidence="3" type="ORF">Acor_75360</name>
</gene>
<feature type="compositionally biased region" description="Gly residues" evidence="1">
    <location>
        <begin position="248"/>
        <end position="257"/>
    </location>
</feature>
<dbReference type="Pfam" id="PF13546">
    <property type="entry name" value="DDE_5"/>
    <property type="match status" value="1"/>
</dbReference>
<evidence type="ECO:0000256" key="1">
    <source>
        <dbReference type="SAM" id="MobiDB-lite"/>
    </source>
</evidence>
<evidence type="ECO:0000313" key="3">
    <source>
        <dbReference type="EMBL" id="GES05468.1"/>
    </source>
</evidence>
<feature type="region of interest" description="Disordered" evidence="1">
    <location>
        <begin position="165"/>
        <end position="197"/>
    </location>
</feature>
<reference evidence="3 4" key="1">
    <citation type="submission" date="2019-10" db="EMBL/GenBank/DDBJ databases">
        <title>Whole genome shotgun sequence of Acrocarpospora corrugata NBRC 13972.</title>
        <authorList>
            <person name="Ichikawa N."/>
            <person name="Kimura A."/>
            <person name="Kitahashi Y."/>
            <person name="Komaki H."/>
            <person name="Oguchi A."/>
        </authorList>
    </citation>
    <scope>NUCLEOTIDE SEQUENCE [LARGE SCALE GENOMIC DNA]</scope>
    <source>
        <strain evidence="3 4">NBRC 13972</strain>
    </source>
</reference>